<evidence type="ECO:0000313" key="3">
    <source>
        <dbReference type="Proteomes" id="UP000182409"/>
    </source>
</evidence>
<accession>A0A1H4W4Z2</accession>
<dbReference type="OrthoDB" id="9969793at2"/>
<gene>
    <name evidence="2" type="ORF">SAMN05443244_4023</name>
</gene>
<sequence>MNLKTLENDLSKNLQTTAHTFAQDAKAEGKHIADPSQCGSIVQRHFDGIAFGLMGFIGVFLVAAVVAIAVYTVR</sequence>
<protein>
    <submittedName>
        <fullName evidence="2">Uncharacterized protein</fullName>
    </submittedName>
</protein>
<dbReference type="Proteomes" id="UP000182409">
    <property type="component" value="Unassembled WGS sequence"/>
</dbReference>
<evidence type="ECO:0000256" key="1">
    <source>
        <dbReference type="SAM" id="Phobius"/>
    </source>
</evidence>
<keyword evidence="1" id="KW-1133">Transmembrane helix</keyword>
<dbReference type="EMBL" id="FNSD01000002">
    <property type="protein sequence ID" value="SEC87798.1"/>
    <property type="molecule type" value="Genomic_DNA"/>
</dbReference>
<dbReference type="AlphaFoldDB" id="A0A1H4W4Z2"/>
<dbReference type="RefSeq" id="WP_074656199.1">
    <property type="nucleotide sequence ID" value="NZ_FNSD01000002.1"/>
</dbReference>
<name>A0A1H4W4Z2_9BACT</name>
<keyword evidence="1" id="KW-0812">Transmembrane</keyword>
<evidence type="ECO:0000313" key="2">
    <source>
        <dbReference type="EMBL" id="SEC87798.1"/>
    </source>
</evidence>
<keyword evidence="1" id="KW-0472">Membrane</keyword>
<proteinExistence type="predicted"/>
<organism evidence="2 3">
    <name type="scientific">Terriglobus roseus</name>
    <dbReference type="NCBI Taxonomy" id="392734"/>
    <lineage>
        <taxon>Bacteria</taxon>
        <taxon>Pseudomonadati</taxon>
        <taxon>Acidobacteriota</taxon>
        <taxon>Terriglobia</taxon>
        <taxon>Terriglobales</taxon>
        <taxon>Acidobacteriaceae</taxon>
        <taxon>Terriglobus</taxon>
    </lineage>
</organism>
<reference evidence="2 3" key="1">
    <citation type="submission" date="2016-10" db="EMBL/GenBank/DDBJ databases">
        <authorList>
            <person name="de Groot N.N."/>
        </authorList>
    </citation>
    <scope>NUCLEOTIDE SEQUENCE [LARGE SCALE GENOMIC DNA]</scope>
    <source>
        <strain evidence="2 3">AB35.6</strain>
    </source>
</reference>
<feature type="transmembrane region" description="Helical" evidence="1">
    <location>
        <begin position="49"/>
        <end position="73"/>
    </location>
</feature>